<reference evidence="2" key="1">
    <citation type="submission" date="2024-05" db="EMBL/GenBank/DDBJ databases">
        <authorList>
            <person name="Kim S."/>
            <person name="Heo J."/>
            <person name="Choi H."/>
            <person name="Choi Y."/>
            <person name="Kwon S.-W."/>
            <person name="Kim Y."/>
        </authorList>
    </citation>
    <scope>NUCLEOTIDE SEQUENCE</scope>
    <source>
        <strain evidence="2">KACC 23699</strain>
    </source>
</reference>
<dbReference type="RefSeq" id="WP_406832103.1">
    <property type="nucleotide sequence ID" value="NZ_CP157483.1"/>
</dbReference>
<keyword evidence="1" id="KW-0812">Transmembrane</keyword>
<evidence type="ECO:0000313" key="2">
    <source>
        <dbReference type="EMBL" id="XBO44618.1"/>
    </source>
</evidence>
<sequence>MTGEQTGAGGGATAYGVSDEVWREIAVEGQRASAQERRALIRAAGLVAAVVVVASVLSWGGVLTPRLDGGMSSGGSGDAKARTSTLSFELHNAGLLREQVDHFESPLPGLEVVRSVPAKPVVAARSTQHVELTLHATDCRRLVPAARRAGDEHWFGAGVTVVVARPWGMTRTTVTPPSGLGDMALFACGVDPSDTGPTG</sequence>
<protein>
    <submittedName>
        <fullName evidence="2">Uncharacterized protein</fullName>
    </submittedName>
</protein>
<name>A0AAU7JWF4_9MICO</name>
<dbReference type="EMBL" id="CP157483">
    <property type="protein sequence ID" value="XBO44618.1"/>
    <property type="molecule type" value="Genomic_DNA"/>
</dbReference>
<accession>A0AAU7JWF4</accession>
<proteinExistence type="predicted"/>
<keyword evidence="1" id="KW-1133">Transmembrane helix</keyword>
<gene>
    <name evidence="2" type="ORF">ABEG17_04565</name>
</gene>
<feature type="transmembrane region" description="Helical" evidence="1">
    <location>
        <begin position="39"/>
        <end position="62"/>
    </location>
</feature>
<organism evidence="2">
    <name type="scientific">Pedococcus sp. KACC 23699</name>
    <dbReference type="NCBI Taxonomy" id="3149228"/>
    <lineage>
        <taxon>Bacteria</taxon>
        <taxon>Bacillati</taxon>
        <taxon>Actinomycetota</taxon>
        <taxon>Actinomycetes</taxon>
        <taxon>Micrococcales</taxon>
        <taxon>Intrasporangiaceae</taxon>
        <taxon>Pedococcus</taxon>
    </lineage>
</organism>
<evidence type="ECO:0000256" key="1">
    <source>
        <dbReference type="SAM" id="Phobius"/>
    </source>
</evidence>
<keyword evidence="1" id="KW-0472">Membrane</keyword>
<dbReference type="AlphaFoldDB" id="A0AAU7JWF4"/>